<dbReference type="STRING" id="58343.AQJ46_23180"/>
<protein>
    <recommendedName>
        <fullName evidence="2">N-acetyltransferase domain-containing protein</fullName>
    </recommendedName>
</protein>
<dbReference type="PROSITE" id="PS51186">
    <property type="entry name" value="GNAT"/>
    <property type="match status" value="1"/>
</dbReference>
<dbReference type="Proteomes" id="UP000053669">
    <property type="component" value="Unassembled WGS sequence"/>
</dbReference>
<feature type="domain" description="N-acetyltransferase" evidence="2">
    <location>
        <begin position="9"/>
        <end position="144"/>
    </location>
</feature>
<evidence type="ECO:0000313" key="3">
    <source>
        <dbReference type="EMBL" id="KUN67207.1"/>
    </source>
</evidence>
<dbReference type="InterPro" id="IPR016181">
    <property type="entry name" value="Acyl_CoA_acyltransferase"/>
</dbReference>
<organism evidence="3 4">
    <name type="scientific">Streptomyces canus</name>
    <dbReference type="NCBI Taxonomy" id="58343"/>
    <lineage>
        <taxon>Bacteria</taxon>
        <taxon>Bacillati</taxon>
        <taxon>Actinomycetota</taxon>
        <taxon>Actinomycetes</taxon>
        <taxon>Kitasatosporales</taxon>
        <taxon>Streptomycetaceae</taxon>
        <taxon>Streptomyces</taxon>
        <taxon>Streptomyces aurantiacus group</taxon>
    </lineage>
</organism>
<proteinExistence type="predicted"/>
<sequence length="144" mass="15490">MGQGTGSSAAVRQAVEYDLVELVRLQALRSGDLDGNELDSLAVALWEQLTADDVRVLVVDAEDEGLAACGIGAIDRRPPRAGSRGGRTGHVIGVVTDPDHRRHGHSRTVIGGLLAWFRDHDVSRVELRAPVENAPHHRAVIPSR</sequence>
<evidence type="ECO:0000259" key="2">
    <source>
        <dbReference type="PROSITE" id="PS51186"/>
    </source>
</evidence>
<comment type="caution">
    <text evidence="3">The sequence shown here is derived from an EMBL/GenBank/DDBJ whole genome shotgun (WGS) entry which is preliminary data.</text>
</comment>
<feature type="region of interest" description="Disordered" evidence="1">
    <location>
        <begin position="78"/>
        <end position="98"/>
    </location>
</feature>
<dbReference type="InterPro" id="IPR000182">
    <property type="entry name" value="GNAT_dom"/>
</dbReference>
<evidence type="ECO:0000256" key="1">
    <source>
        <dbReference type="SAM" id="MobiDB-lite"/>
    </source>
</evidence>
<dbReference type="SUPFAM" id="SSF55729">
    <property type="entry name" value="Acyl-CoA N-acyltransferases (Nat)"/>
    <property type="match status" value="1"/>
</dbReference>
<dbReference type="RefSeq" id="WP_059207426.1">
    <property type="nucleotide sequence ID" value="NZ_KQ948662.1"/>
</dbReference>
<dbReference type="Gene3D" id="3.40.630.30">
    <property type="match status" value="1"/>
</dbReference>
<dbReference type="EMBL" id="LMWU01000022">
    <property type="protein sequence ID" value="KUN67207.1"/>
    <property type="molecule type" value="Genomic_DNA"/>
</dbReference>
<evidence type="ECO:0000313" key="4">
    <source>
        <dbReference type="Proteomes" id="UP000053669"/>
    </source>
</evidence>
<gene>
    <name evidence="3" type="ORF">AQJ46_23180</name>
</gene>
<dbReference type="AlphaFoldDB" id="A0A101S4B1"/>
<dbReference type="Pfam" id="PF00583">
    <property type="entry name" value="Acetyltransf_1"/>
    <property type="match status" value="1"/>
</dbReference>
<dbReference type="GO" id="GO:0016747">
    <property type="term" value="F:acyltransferase activity, transferring groups other than amino-acyl groups"/>
    <property type="evidence" value="ECO:0007669"/>
    <property type="project" value="InterPro"/>
</dbReference>
<accession>A0A101S4B1</accession>
<name>A0A101S4B1_9ACTN</name>
<dbReference type="CDD" id="cd04301">
    <property type="entry name" value="NAT_SF"/>
    <property type="match status" value="1"/>
</dbReference>
<reference evidence="3 4" key="1">
    <citation type="submission" date="2015-10" db="EMBL/GenBank/DDBJ databases">
        <title>Draft genome sequence of Streptomyces canus DSM 40017, type strain for the species Streptomyces canus.</title>
        <authorList>
            <person name="Ruckert C."/>
            <person name="Winkler A."/>
            <person name="Kalinowski J."/>
            <person name="Kampfer P."/>
            <person name="Glaeser S."/>
        </authorList>
    </citation>
    <scope>NUCLEOTIDE SEQUENCE [LARGE SCALE GENOMIC DNA]</scope>
    <source>
        <strain evidence="3 4">DSM 40017</strain>
    </source>
</reference>